<evidence type="ECO:0000313" key="13">
    <source>
        <dbReference type="EMBL" id="TPP47843.1"/>
    </source>
</evidence>
<sequence>MSAGAKAFFKKVGLPAIGFGIGWAGFTVVEQNGLLSEPMQRWLNVHNLKLQLYTQCLLPTSVVEKYGYPEDRLRSIIELLEKGHNESEVAERMTFDEVLRQCAVPEQVAYLEEHASEEIPYFYIADIFHSWANLNVDSFVRQQPQSPAETATDAATSTSTAASAAFSPPLVLRNDDAFDSEVLCSSLWEKMIHNVIPFDVSIRALCVLAVNNRANARRLARMSSPERVIELYSDYTDKIQANQRQGIGPDVVSPEEVTAATLFFLRAVNDASLWCRAFGNLTPAVTGATSETAVVLADVMNERLRCAELRKPTLAAAYQRTRLKANAVLLRYGHIIPIAPSSSPAVTPTFSSESLLRSMTPSLAASAMTSHVTVHDVDGDEDIETDLVPWYKQPLPLGTQVMRFILLLLLTVMFLGVAILVANARMPDPKKVRPLPDLLLEWIPKVTLVENGSNVIIFLLNATTVVVGFKVFLLERHMNGLPSVTFLVGIPKIGSFLNRIAFGVVDSGRRPFPLKNVFPIMTIRFLTSYAVVMVFRTFVIMGTSYPATDNHCQNPQVIEHPVLNVILTLVTLSSGAIHCGDLMFSGHTMILSLAFILAWDYSPFLHPWAVRVWVSALLPISYYCILASRSHYTDDILVAMYVMIATYKLIDHAETGAPWQMQLLIRWMPWPGANAIEEKWAAEEVVVVVQTPAEDSTDASAAVPEHENPIKETLPAQTATGGSSSSGTPLLRMHDSPTIEHLHSGPPLCLGNTFIRRVRPRRQIRTAASPSGSRPSARHSPTHGGRGRFGHEGGVNGPPAVGAGTVPPRGGTAKQPPPGSFDGSCNVPASVAHGLEVYAGKAEGAAILLRARACNEPELGRVVNSSHCGGGGPVVDGLVEHQRNAPDYAFVVCCIEVSPF</sequence>
<evidence type="ECO:0000256" key="6">
    <source>
        <dbReference type="ARBA" id="ARBA00022919"/>
    </source>
</evidence>
<dbReference type="Proteomes" id="UP000318821">
    <property type="component" value="Unassembled WGS sequence"/>
</dbReference>
<comment type="caution">
    <text evidence="13">The sequence shown here is derived from an EMBL/GenBank/DDBJ whole genome shotgun (WGS) entry which is preliminary data.</text>
</comment>
<dbReference type="Pfam" id="PF14360">
    <property type="entry name" value="PAP2_C"/>
    <property type="match status" value="1"/>
</dbReference>
<feature type="domain" description="Sphingomyelin synthase-like" evidence="12">
    <location>
        <begin position="578"/>
        <end position="652"/>
    </location>
</feature>
<dbReference type="VEuPathDB" id="TriTrypDB:LdBPK_355020.1"/>
<dbReference type="VEuPathDB" id="TriTrypDB:LdCL_350055400"/>
<proteinExistence type="inferred from homology"/>
<dbReference type="GO" id="GO:0016301">
    <property type="term" value="F:kinase activity"/>
    <property type="evidence" value="ECO:0007669"/>
    <property type="project" value="UniProtKB-KW"/>
</dbReference>
<dbReference type="VEuPathDB" id="TriTrypDB:LdCL_350055200"/>
<evidence type="ECO:0000259" key="12">
    <source>
        <dbReference type="Pfam" id="PF14360"/>
    </source>
</evidence>
<evidence type="ECO:0000256" key="9">
    <source>
        <dbReference type="ARBA" id="ARBA00023136"/>
    </source>
</evidence>
<dbReference type="InterPro" id="IPR025749">
    <property type="entry name" value="Sphingomyelin_synth-like_dom"/>
</dbReference>
<feature type="transmembrane region" description="Helical" evidence="11">
    <location>
        <begin position="401"/>
        <end position="424"/>
    </location>
</feature>
<dbReference type="VEuPathDB" id="TriTrypDB:LdBPK_355030.1"/>
<dbReference type="EMBL" id="RHLD01000013">
    <property type="protein sequence ID" value="TPP47843.1"/>
    <property type="molecule type" value="Genomic_DNA"/>
</dbReference>
<keyword evidence="4 11" id="KW-0812">Transmembrane</keyword>
<dbReference type="GO" id="GO:0033188">
    <property type="term" value="F:sphingomyelin synthase activity"/>
    <property type="evidence" value="ECO:0007669"/>
    <property type="project" value="TreeGrafter"/>
</dbReference>
<keyword evidence="8" id="KW-0443">Lipid metabolism</keyword>
<dbReference type="GO" id="GO:0046513">
    <property type="term" value="P:ceramide biosynthetic process"/>
    <property type="evidence" value="ECO:0007669"/>
    <property type="project" value="TreeGrafter"/>
</dbReference>
<feature type="compositionally biased region" description="Low complexity" evidence="10">
    <location>
        <begin position="765"/>
        <end position="775"/>
    </location>
</feature>
<dbReference type="PANTHER" id="PTHR21290:SF25">
    <property type="entry name" value="SPHINGOMYELIN SYNTHASE-RELATED PROTEIN 1"/>
    <property type="match status" value="1"/>
</dbReference>
<feature type="transmembrane region" description="Helical" evidence="11">
    <location>
        <begin position="561"/>
        <end position="577"/>
    </location>
</feature>
<accession>A0A504XH48</accession>
<protein>
    <submittedName>
        <fullName evidence="13">PAP2 C-terminal family protein</fullName>
    </submittedName>
</protein>
<feature type="transmembrane region" description="Helical" evidence="11">
    <location>
        <begin position="455"/>
        <end position="474"/>
    </location>
</feature>
<evidence type="ECO:0000256" key="2">
    <source>
        <dbReference type="ARBA" id="ARBA00005441"/>
    </source>
</evidence>
<evidence type="ECO:0000313" key="14">
    <source>
        <dbReference type="Proteomes" id="UP000318821"/>
    </source>
</evidence>
<comment type="similarity">
    <text evidence="2">Belongs to the sphingomyelin synthase family.</text>
</comment>
<feature type="transmembrane region" description="Helical" evidence="11">
    <location>
        <begin position="517"/>
        <end position="541"/>
    </location>
</feature>
<evidence type="ECO:0000256" key="5">
    <source>
        <dbReference type="ARBA" id="ARBA00022777"/>
    </source>
</evidence>
<name>A0A504XH48_LEIDO</name>
<feature type="transmembrane region" description="Helical" evidence="11">
    <location>
        <begin position="608"/>
        <end position="626"/>
    </location>
</feature>
<evidence type="ECO:0000256" key="3">
    <source>
        <dbReference type="ARBA" id="ARBA00022679"/>
    </source>
</evidence>
<dbReference type="PANTHER" id="PTHR21290">
    <property type="entry name" value="SPHINGOMYELIN SYNTHETASE"/>
    <property type="match status" value="1"/>
</dbReference>
<evidence type="ECO:0000256" key="1">
    <source>
        <dbReference type="ARBA" id="ARBA00004141"/>
    </source>
</evidence>
<gene>
    <name evidence="13" type="ORF">CGC20_14285</name>
</gene>
<dbReference type="AlphaFoldDB" id="A0A504XH48"/>
<keyword evidence="9 11" id="KW-0472">Membrane</keyword>
<dbReference type="VEuPathDB" id="TriTrypDB:LDHU3_35.6580"/>
<evidence type="ECO:0000256" key="4">
    <source>
        <dbReference type="ARBA" id="ARBA00022692"/>
    </source>
</evidence>
<reference evidence="14" key="1">
    <citation type="submission" date="2019-02" db="EMBL/GenBank/DDBJ databases">
        <title>FDA dAtabase for Regulatory Grade micrObial Sequences (FDA-ARGOS): Supporting development and validation of Infectious Disease Dx tests.</title>
        <authorList>
            <person name="Duncan R."/>
            <person name="Fisher C."/>
            <person name="Tallon L."/>
            <person name="Sadzewicz L."/>
            <person name="Sengamalay N."/>
            <person name="Ott S."/>
            <person name="Godinez A."/>
            <person name="Nagaraj S."/>
            <person name="Vavikolanu K."/>
            <person name="Vyas G."/>
            <person name="Nadendla S."/>
            <person name="Aluvathingal J."/>
            <person name="Sichtig H."/>
        </authorList>
    </citation>
    <scope>NUCLEOTIDE SEQUENCE [LARGE SCALE GENOMIC DNA]</scope>
    <source>
        <strain evidence="14">FDAARGOS_360</strain>
    </source>
</reference>
<keyword evidence="3" id="KW-0808">Transferase</keyword>
<dbReference type="GO" id="GO:0005789">
    <property type="term" value="C:endoplasmic reticulum membrane"/>
    <property type="evidence" value="ECO:0007669"/>
    <property type="project" value="TreeGrafter"/>
</dbReference>
<dbReference type="GO" id="GO:0005886">
    <property type="term" value="C:plasma membrane"/>
    <property type="evidence" value="ECO:0007669"/>
    <property type="project" value="TreeGrafter"/>
</dbReference>
<feature type="compositionally biased region" description="Basic residues" evidence="10">
    <location>
        <begin position="776"/>
        <end position="788"/>
    </location>
</feature>
<dbReference type="VEuPathDB" id="TriTrypDB:LDHU3_35.6600"/>
<evidence type="ECO:0000256" key="11">
    <source>
        <dbReference type="SAM" id="Phobius"/>
    </source>
</evidence>
<evidence type="ECO:0000256" key="8">
    <source>
        <dbReference type="ARBA" id="ARBA00023098"/>
    </source>
</evidence>
<dbReference type="GO" id="GO:0000139">
    <property type="term" value="C:Golgi membrane"/>
    <property type="evidence" value="ECO:0007669"/>
    <property type="project" value="TreeGrafter"/>
</dbReference>
<comment type="subcellular location">
    <subcellularLocation>
        <location evidence="1">Membrane</location>
        <topology evidence="1">Multi-pass membrane protein</topology>
    </subcellularLocation>
</comment>
<evidence type="ECO:0000256" key="10">
    <source>
        <dbReference type="SAM" id="MobiDB-lite"/>
    </source>
</evidence>
<evidence type="ECO:0000256" key="7">
    <source>
        <dbReference type="ARBA" id="ARBA00022989"/>
    </source>
</evidence>
<keyword evidence="7 11" id="KW-1133">Transmembrane helix</keyword>
<feature type="compositionally biased region" description="Low complexity" evidence="10">
    <location>
        <begin position="797"/>
        <end position="813"/>
    </location>
</feature>
<feature type="region of interest" description="Disordered" evidence="10">
    <location>
        <begin position="764"/>
        <end position="824"/>
    </location>
</feature>
<keyword evidence="5" id="KW-0418">Kinase</keyword>
<dbReference type="GO" id="GO:0047493">
    <property type="term" value="F:ceramide cholinephosphotransferase activity"/>
    <property type="evidence" value="ECO:0007669"/>
    <property type="project" value="TreeGrafter"/>
</dbReference>
<keyword evidence="6" id="KW-0746">Sphingolipid metabolism</keyword>
<dbReference type="InterPro" id="IPR045221">
    <property type="entry name" value="Sphingomyelin_synth-like"/>
</dbReference>
<organism evidence="13 14">
    <name type="scientific">Leishmania donovani</name>
    <dbReference type="NCBI Taxonomy" id="5661"/>
    <lineage>
        <taxon>Eukaryota</taxon>
        <taxon>Discoba</taxon>
        <taxon>Euglenozoa</taxon>
        <taxon>Kinetoplastea</taxon>
        <taxon>Metakinetoplastina</taxon>
        <taxon>Trypanosomatida</taxon>
        <taxon>Trypanosomatidae</taxon>
        <taxon>Leishmaniinae</taxon>
        <taxon>Leishmania</taxon>
    </lineage>
</organism>
<feature type="region of interest" description="Disordered" evidence="10">
    <location>
        <begin position="696"/>
        <end position="733"/>
    </location>
</feature>